<keyword evidence="4" id="KW-0732">Signal</keyword>
<organism evidence="5 6">
    <name type="scientific">Flammeovirga yaeyamensis</name>
    <dbReference type="NCBI Taxonomy" id="367791"/>
    <lineage>
        <taxon>Bacteria</taxon>
        <taxon>Pseudomonadati</taxon>
        <taxon>Bacteroidota</taxon>
        <taxon>Cytophagia</taxon>
        <taxon>Cytophagales</taxon>
        <taxon>Flammeovirgaceae</taxon>
        <taxon>Flammeovirga</taxon>
    </lineage>
</organism>
<evidence type="ECO:0000313" key="5">
    <source>
        <dbReference type="EMBL" id="QWG04972.1"/>
    </source>
</evidence>
<dbReference type="InterPro" id="IPR051012">
    <property type="entry name" value="CellSynth/LPSAsmb/PSIAsmb"/>
</dbReference>
<dbReference type="Proteomes" id="UP000678679">
    <property type="component" value="Chromosome 2"/>
</dbReference>
<feature type="signal peptide" evidence="4">
    <location>
        <begin position="1"/>
        <end position="19"/>
    </location>
</feature>
<name>A0AAX1NES1_9BACT</name>
<evidence type="ECO:0000256" key="1">
    <source>
        <dbReference type="ARBA" id="ARBA00022737"/>
    </source>
</evidence>
<sequence>MKNLLITGLLLLSSIFTLGQTNKEKAQKKAEEAIELMDNGAIESSIKMLLECEKLDPTTFIYTYEIAYAYILKKDYKTAIKYLNKSKKHNDANSQVYQLLGNCDSWMGKPKKALKKYEEGLKVFPNAGNLYLETGNIYLHQQLYDYAIDYYKEGIRKDPMYPSNYFRLADLYLNSDYKIDGLIYGELFMNIERGSDRTTQMSKMLYDTYKNSITVKGDSVVYSFNKTLNININQGSDGEIKMPFSMIFFKNMAIATATQANEKNIDLEYMCAIRKVFLKNYAQKDIHDYPNVLFKYQKVVDDAGHLEAYNHYILQMGNEKEIDAWVTQNEEAFESFLEWYTKGENVLQVDKESVFIGE</sequence>
<gene>
    <name evidence="5" type="ORF">KMW28_21355</name>
</gene>
<evidence type="ECO:0000313" key="6">
    <source>
        <dbReference type="Proteomes" id="UP000678679"/>
    </source>
</evidence>
<dbReference type="Gene3D" id="1.25.40.10">
    <property type="entry name" value="Tetratricopeptide repeat domain"/>
    <property type="match status" value="1"/>
</dbReference>
<dbReference type="InterPro" id="IPR019734">
    <property type="entry name" value="TPR_rpt"/>
</dbReference>
<feature type="repeat" description="TPR" evidence="3">
    <location>
        <begin position="128"/>
        <end position="161"/>
    </location>
</feature>
<dbReference type="PROSITE" id="PS50005">
    <property type="entry name" value="TPR"/>
    <property type="match status" value="2"/>
</dbReference>
<evidence type="ECO:0000256" key="2">
    <source>
        <dbReference type="ARBA" id="ARBA00022803"/>
    </source>
</evidence>
<dbReference type="InterPro" id="IPR011990">
    <property type="entry name" value="TPR-like_helical_dom_sf"/>
</dbReference>
<keyword evidence="6" id="KW-1185">Reference proteome</keyword>
<reference evidence="5 6" key="1">
    <citation type="submission" date="2021-05" db="EMBL/GenBank/DDBJ databases">
        <title>Comparative genomic studies on the polysaccharide-degrading batcterial strains of the Flammeovirga genus.</title>
        <authorList>
            <person name="Zewei F."/>
            <person name="Zheng Z."/>
            <person name="Yu L."/>
            <person name="Ruyue G."/>
            <person name="Yanhong M."/>
            <person name="Yuanyuan C."/>
            <person name="Jingyan G."/>
            <person name="Wenjun H."/>
        </authorList>
    </citation>
    <scope>NUCLEOTIDE SEQUENCE [LARGE SCALE GENOMIC DNA]</scope>
    <source>
        <strain evidence="5 6">NBRC:100898</strain>
    </source>
</reference>
<dbReference type="Pfam" id="PF13432">
    <property type="entry name" value="TPR_16"/>
    <property type="match status" value="1"/>
</dbReference>
<dbReference type="PANTHER" id="PTHR45586">
    <property type="entry name" value="TPR REPEAT-CONTAINING PROTEIN PA4667"/>
    <property type="match status" value="1"/>
</dbReference>
<dbReference type="RefSeq" id="WP_169662338.1">
    <property type="nucleotide sequence ID" value="NZ_CP076133.1"/>
</dbReference>
<dbReference type="KEGG" id="fya:KMW28_21355"/>
<dbReference type="SUPFAM" id="SSF48452">
    <property type="entry name" value="TPR-like"/>
    <property type="match status" value="1"/>
</dbReference>
<dbReference type="EMBL" id="CP076133">
    <property type="protein sequence ID" value="QWG04972.1"/>
    <property type="molecule type" value="Genomic_DNA"/>
</dbReference>
<keyword evidence="1" id="KW-0677">Repeat</keyword>
<evidence type="ECO:0000256" key="4">
    <source>
        <dbReference type="SAM" id="SignalP"/>
    </source>
</evidence>
<proteinExistence type="predicted"/>
<accession>A0AAX1NES1</accession>
<feature type="repeat" description="TPR" evidence="3">
    <location>
        <begin position="94"/>
        <end position="127"/>
    </location>
</feature>
<dbReference type="AlphaFoldDB" id="A0AAX1NES1"/>
<feature type="chain" id="PRO_5043779826" evidence="4">
    <location>
        <begin position="20"/>
        <end position="358"/>
    </location>
</feature>
<protein>
    <submittedName>
        <fullName evidence="5">Tetratricopeptide repeat protein</fullName>
    </submittedName>
</protein>
<dbReference type="PANTHER" id="PTHR45586:SF1">
    <property type="entry name" value="LIPOPOLYSACCHARIDE ASSEMBLY PROTEIN B"/>
    <property type="match status" value="1"/>
</dbReference>
<dbReference type="Pfam" id="PF13181">
    <property type="entry name" value="TPR_8"/>
    <property type="match status" value="1"/>
</dbReference>
<keyword evidence="2 3" id="KW-0802">TPR repeat</keyword>
<evidence type="ECO:0000256" key="3">
    <source>
        <dbReference type="PROSITE-ProRule" id="PRU00339"/>
    </source>
</evidence>
<dbReference type="SMART" id="SM00028">
    <property type="entry name" value="TPR"/>
    <property type="match status" value="4"/>
</dbReference>